<gene>
    <name evidence="6" type="ORF">KIN20_005810</name>
</gene>
<keyword evidence="4" id="KW-0802">TPR repeat</keyword>
<feature type="repeat" description="TPR" evidence="4">
    <location>
        <begin position="167"/>
        <end position="200"/>
    </location>
</feature>
<dbReference type="InterPro" id="IPR011990">
    <property type="entry name" value="TPR-like_helical_dom_sf"/>
</dbReference>
<dbReference type="EMBL" id="JAHQIW010000801">
    <property type="protein sequence ID" value="KAJ1350094.1"/>
    <property type="molecule type" value="Genomic_DNA"/>
</dbReference>
<name>A0AAD5QHT1_PARTN</name>
<accession>A0AAD5QHT1</accession>
<dbReference type="Pfam" id="PF12895">
    <property type="entry name" value="ANAPC3"/>
    <property type="match status" value="1"/>
</dbReference>
<evidence type="ECO:0000313" key="7">
    <source>
        <dbReference type="Proteomes" id="UP001196413"/>
    </source>
</evidence>
<evidence type="ECO:0000313" key="6">
    <source>
        <dbReference type="EMBL" id="KAJ1350094.1"/>
    </source>
</evidence>
<dbReference type="GO" id="GO:0005739">
    <property type="term" value="C:mitochondrion"/>
    <property type="evidence" value="ECO:0007669"/>
    <property type="project" value="TreeGrafter"/>
</dbReference>
<sequence>MFRRGVGRVLASAAGVQLCATAMCLSDKELAKKPDWYKKEVIELEESLKRLGRHGYTWSPSALQKSYESLKKFSDFSHVEVLWRLARACVEKAGFSKCPKEKAHLLHEGLDYAKKALSLEGDTQSAGAHKWYAIALLKLQDLEKKADRSADIIKHLEMACNLDRRDAYAAHLLGVSHYEKKNYAEALSFFEKAEQIKERFSIRNLYYIGLVQHATGKKEEAIKTFIAAYRSHPQNECDVDARFQAKTKLMKLKVKPEEYEVEDY</sequence>
<organism evidence="6 7">
    <name type="scientific">Parelaphostrongylus tenuis</name>
    <name type="common">Meningeal worm</name>
    <dbReference type="NCBI Taxonomy" id="148309"/>
    <lineage>
        <taxon>Eukaryota</taxon>
        <taxon>Metazoa</taxon>
        <taxon>Ecdysozoa</taxon>
        <taxon>Nematoda</taxon>
        <taxon>Chromadorea</taxon>
        <taxon>Rhabditida</taxon>
        <taxon>Rhabditina</taxon>
        <taxon>Rhabditomorpha</taxon>
        <taxon>Strongyloidea</taxon>
        <taxon>Metastrongylidae</taxon>
        <taxon>Parelaphostrongylus</taxon>
    </lineage>
</organism>
<feature type="chain" id="PRO_5042091716" description="Regulator of microtubule dynamics protein 1" evidence="5">
    <location>
        <begin position="22"/>
        <end position="264"/>
    </location>
</feature>
<evidence type="ECO:0000256" key="4">
    <source>
        <dbReference type="PROSITE-ProRule" id="PRU00339"/>
    </source>
</evidence>
<evidence type="ECO:0000256" key="3">
    <source>
        <dbReference type="ARBA" id="ARBA00023212"/>
    </source>
</evidence>
<dbReference type="SMART" id="SM00028">
    <property type="entry name" value="TPR"/>
    <property type="match status" value="2"/>
</dbReference>
<dbReference type="PANTHER" id="PTHR16056:SF16">
    <property type="entry name" value="REGULATOR OF MICROTUBULE DYNAMICS PROTEIN 1"/>
    <property type="match status" value="1"/>
</dbReference>
<feature type="repeat" description="TPR" evidence="4">
    <location>
        <begin position="202"/>
        <end position="235"/>
    </location>
</feature>
<dbReference type="GO" id="GO:0097431">
    <property type="term" value="C:mitotic spindle pole"/>
    <property type="evidence" value="ECO:0007669"/>
    <property type="project" value="TreeGrafter"/>
</dbReference>
<dbReference type="SUPFAM" id="SSF48452">
    <property type="entry name" value="TPR-like"/>
    <property type="match status" value="1"/>
</dbReference>
<evidence type="ECO:0000256" key="2">
    <source>
        <dbReference type="ARBA" id="ARBA00022490"/>
    </source>
</evidence>
<comment type="caution">
    <text evidence="6">The sequence shown here is derived from an EMBL/GenBank/DDBJ whole genome shotgun (WGS) entry which is preliminary data.</text>
</comment>
<dbReference type="PROSITE" id="PS50005">
    <property type="entry name" value="TPR"/>
    <property type="match status" value="2"/>
</dbReference>
<keyword evidence="5" id="KW-0732">Signal</keyword>
<feature type="signal peptide" evidence="5">
    <location>
        <begin position="1"/>
        <end position="21"/>
    </location>
</feature>
<comment type="subcellular location">
    <subcellularLocation>
        <location evidence="1">Cytoplasm</location>
        <location evidence="1">Cytoskeleton</location>
    </subcellularLocation>
</comment>
<dbReference type="GO" id="GO:0008017">
    <property type="term" value="F:microtubule binding"/>
    <property type="evidence" value="ECO:0007669"/>
    <property type="project" value="TreeGrafter"/>
</dbReference>
<protein>
    <recommendedName>
        <fullName evidence="8">Regulator of microtubule dynamics protein 1</fullName>
    </recommendedName>
</protein>
<evidence type="ECO:0008006" key="8">
    <source>
        <dbReference type="Google" id="ProtNLM"/>
    </source>
</evidence>
<dbReference type="PANTHER" id="PTHR16056">
    <property type="entry name" value="REGULATOR OF MICROTUBULE DYNAMICS PROTEIN"/>
    <property type="match status" value="1"/>
</dbReference>
<reference evidence="6" key="1">
    <citation type="submission" date="2021-06" db="EMBL/GenBank/DDBJ databases">
        <title>Parelaphostrongylus tenuis whole genome reference sequence.</title>
        <authorList>
            <person name="Garwood T.J."/>
            <person name="Larsen P.A."/>
            <person name="Fountain-Jones N.M."/>
            <person name="Garbe J.R."/>
            <person name="Macchietto M.G."/>
            <person name="Kania S.A."/>
            <person name="Gerhold R.W."/>
            <person name="Richards J.E."/>
            <person name="Wolf T.M."/>
        </authorList>
    </citation>
    <scope>NUCLEOTIDE SEQUENCE</scope>
    <source>
        <strain evidence="6">MNPRO001-30</strain>
        <tissue evidence="6">Meninges</tissue>
    </source>
</reference>
<proteinExistence type="predicted"/>
<dbReference type="Gene3D" id="1.25.40.10">
    <property type="entry name" value="Tetratricopeptide repeat domain"/>
    <property type="match status" value="1"/>
</dbReference>
<evidence type="ECO:0000256" key="5">
    <source>
        <dbReference type="SAM" id="SignalP"/>
    </source>
</evidence>
<dbReference type="Proteomes" id="UP001196413">
    <property type="component" value="Unassembled WGS sequence"/>
</dbReference>
<keyword evidence="3" id="KW-0206">Cytoskeleton</keyword>
<dbReference type="InterPro" id="IPR019734">
    <property type="entry name" value="TPR_rpt"/>
</dbReference>
<keyword evidence="2" id="KW-0963">Cytoplasm</keyword>
<dbReference type="AlphaFoldDB" id="A0AAD5QHT1"/>
<keyword evidence="7" id="KW-1185">Reference proteome</keyword>
<dbReference type="GO" id="GO:0005876">
    <property type="term" value="C:spindle microtubule"/>
    <property type="evidence" value="ECO:0007669"/>
    <property type="project" value="TreeGrafter"/>
</dbReference>
<evidence type="ECO:0000256" key="1">
    <source>
        <dbReference type="ARBA" id="ARBA00004245"/>
    </source>
</evidence>